<protein>
    <submittedName>
        <fullName evidence="1">Uncharacterized protein</fullName>
    </submittedName>
</protein>
<evidence type="ECO:0000313" key="2">
    <source>
        <dbReference type="EMBL" id="QJH93892.1"/>
    </source>
</evidence>
<reference evidence="1" key="1">
    <citation type="submission" date="2020-03" db="EMBL/GenBank/DDBJ databases">
        <title>The deep terrestrial virosphere.</title>
        <authorList>
            <person name="Holmfeldt K."/>
            <person name="Nilsson E."/>
            <person name="Simone D."/>
            <person name="Lopez-Fernandez M."/>
            <person name="Wu X."/>
            <person name="de Brujin I."/>
            <person name="Lundin D."/>
            <person name="Andersson A."/>
            <person name="Bertilsson S."/>
            <person name="Dopson M."/>
        </authorList>
    </citation>
    <scope>NUCLEOTIDE SEQUENCE</scope>
    <source>
        <strain evidence="3">MM415A00138</strain>
        <strain evidence="1">MM415B01354</strain>
        <strain evidence="2">TM448B00155</strain>
    </source>
</reference>
<organism evidence="1">
    <name type="scientific">viral metagenome</name>
    <dbReference type="NCBI Taxonomy" id="1070528"/>
    <lineage>
        <taxon>unclassified sequences</taxon>
        <taxon>metagenomes</taxon>
        <taxon>organismal metagenomes</taxon>
    </lineage>
</organism>
<proteinExistence type="predicted"/>
<evidence type="ECO:0000313" key="3">
    <source>
        <dbReference type="EMBL" id="QJI05198.1"/>
    </source>
</evidence>
<name>A0A6M3INW5_9ZZZZ</name>
<evidence type="ECO:0000313" key="1">
    <source>
        <dbReference type="EMBL" id="QJA59104.1"/>
    </source>
</evidence>
<gene>
    <name evidence="3" type="ORF">MM415A00138_0011</name>
    <name evidence="1" type="ORF">MM415B01354_0009</name>
    <name evidence="2" type="ORF">TM448B00155_0008</name>
</gene>
<dbReference type="EMBL" id="MT144593">
    <property type="protein sequence ID" value="QJH93892.1"/>
    <property type="molecule type" value="Genomic_DNA"/>
</dbReference>
<accession>A0A6M3INW5</accession>
<sequence length="642" mass="66834">MAVTKVKARMVGANKLSADHVIMKQVNAHIRKYENRVVDFPEAVSGQTELNRLKRRTMNGVIAFPRGDNGEFALLEKVRRLDLNRLLSIPRADHGEFALLEVIRLRKENRILSFPLLADGTTPGKIKTTNITDYSIAGQVYTKAATDDLWDLSAFTPDTGAAEYEAVVLWLDAAGTATTSKLALAASEAAALALVDASIVSNPTLCCVGVYVAGLSTDWNGGAGLDSFGTYYNGYPAARTTVAVTAETETLVGDGTTAGKAQLLERIAFTVGGQVVYKAATDDLWDMSGYVDVGAAKFRAVALCLDVSGAAVLVPGTDQDSAALGFAEVGALVPATSTVIAMYVGGNSADWDDAGGLAGQGTFYQSWQDDMAPAAVTAESTTRLADGSTAGKIKLNQKIHYLNDGQLYSIAVTDDFWDVSGYVDVGAAKYRAVALGVNNGVAVLIPGTDQDSANLALAEVAALESTGVCIVGYYVGGNSADWDDAGGLAGQGTYYQSPPEVTVMADAVVAGTSILSDGSTAGKIKLAAGISYKNDGQSYSKALTDDFWDLSAETDTTAVQYRAYLLCIDGGVASVVSGGNAASAALAIAAAKLLIPESKCVVGLYVADPSTDFDGGAGLDSFGTYYDSQTEAMAIAEIEQSI</sequence>
<dbReference type="EMBL" id="MT145196">
    <property type="protein sequence ID" value="QJI05198.1"/>
    <property type="molecule type" value="Genomic_DNA"/>
</dbReference>
<dbReference type="EMBL" id="MT141354">
    <property type="protein sequence ID" value="QJA59104.1"/>
    <property type="molecule type" value="Genomic_DNA"/>
</dbReference>
<dbReference type="AlphaFoldDB" id="A0A6M3INW5"/>